<proteinExistence type="predicted"/>
<evidence type="ECO:0008006" key="5">
    <source>
        <dbReference type="Google" id="ProtNLM"/>
    </source>
</evidence>
<dbReference type="InterPro" id="IPR004919">
    <property type="entry name" value="GmrSD_N"/>
</dbReference>
<protein>
    <recommendedName>
        <fullName evidence="5">DUF262 domain-containing protein</fullName>
    </recommendedName>
</protein>
<keyword evidence="4" id="KW-1185">Reference proteome</keyword>
<dbReference type="EMBL" id="JAVDQF010000001">
    <property type="protein sequence ID" value="MDR6270044.1"/>
    <property type="molecule type" value="Genomic_DNA"/>
</dbReference>
<evidence type="ECO:0000313" key="4">
    <source>
        <dbReference type="Proteomes" id="UP001185069"/>
    </source>
</evidence>
<gene>
    <name evidence="3" type="ORF">JOE69_002282</name>
</gene>
<name>A0ABU1JD23_9MICC</name>
<dbReference type="PANTHER" id="PTHR35149:SF2">
    <property type="entry name" value="DUF262 DOMAIN-CONTAINING PROTEIN"/>
    <property type="match status" value="1"/>
</dbReference>
<evidence type="ECO:0000259" key="2">
    <source>
        <dbReference type="Pfam" id="PF07510"/>
    </source>
</evidence>
<dbReference type="PANTHER" id="PTHR35149">
    <property type="entry name" value="SLL5132 PROTEIN"/>
    <property type="match status" value="1"/>
</dbReference>
<dbReference type="RefSeq" id="WP_309798831.1">
    <property type="nucleotide sequence ID" value="NZ_BAAAHY010000005.1"/>
</dbReference>
<accession>A0ABU1JD23</accession>
<evidence type="ECO:0000259" key="1">
    <source>
        <dbReference type="Pfam" id="PF03235"/>
    </source>
</evidence>
<dbReference type="Pfam" id="PF07510">
    <property type="entry name" value="GmrSD_C"/>
    <property type="match status" value="1"/>
</dbReference>
<organism evidence="3 4">
    <name type="scientific">Arthrobacter russicus</name>
    <dbReference type="NCBI Taxonomy" id="172040"/>
    <lineage>
        <taxon>Bacteria</taxon>
        <taxon>Bacillati</taxon>
        <taxon>Actinomycetota</taxon>
        <taxon>Actinomycetes</taxon>
        <taxon>Micrococcales</taxon>
        <taxon>Micrococcaceae</taxon>
        <taxon>Arthrobacter</taxon>
    </lineage>
</organism>
<dbReference type="InterPro" id="IPR011089">
    <property type="entry name" value="GmrSD_C"/>
</dbReference>
<dbReference type="Pfam" id="PF03235">
    <property type="entry name" value="GmrSD_N"/>
    <property type="match status" value="1"/>
</dbReference>
<sequence>MKIESEDIDLESLLSSNYFSIPRFQRPYSWTDENIQDLWDDVVSSENDDYFIGSMVAYRREKQSFAIVDGQQRLTTLTVFLCILRDELKRLDEEDLAAGIHQLVERKDRNNRNQYVLQTQTSFPFLQEKILRFGDPELSDIVEMAEEQSLRAAYQSLSKKINSMLEAVDQDASILENEKRGIKVDRVVKIRDAVLNLKLIFVKLENEEDAYLIFETLNTRGKDLALSDLVKTHFTKNLRITNTIDAVKEKWSSLMETIHNSSADITPDSFIYHFWASRNEAVPQKKLYPIIKKQIGENNARSHLDSLVQDSVYYRAIHEPGYFWGVNEARVARSLAAIQLFRLVQPTPALLSLVRSYKNGTIKLGKLVEALEAIEKFHFAFTAVTSSRSSGGISGMYSAFARRLFECDDSQAAALEIKSLVGKLRERVPPYDEFLASFRQINFTNSNSKQKNLVRYILRKFSIESNLKFSADFDELTIEHFSPQANIGSNGWDSGVIGQLGNLFFLEPSMNEMLGSKSFDKKMELIKSKNLNVPLDVLSAEKWDPADVLAHTDRLAHVAYTKIWKV</sequence>
<reference evidence="3 4" key="1">
    <citation type="submission" date="2023-07" db="EMBL/GenBank/DDBJ databases">
        <title>Sequencing the genomes of 1000 actinobacteria strains.</title>
        <authorList>
            <person name="Klenk H.-P."/>
        </authorList>
    </citation>
    <scope>NUCLEOTIDE SEQUENCE [LARGE SCALE GENOMIC DNA]</scope>
    <source>
        <strain evidence="3 4">DSM 14555</strain>
    </source>
</reference>
<feature type="domain" description="GmrSD restriction endonucleases N-terminal" evidence="1">
    <location>
        <begin position="11"/>
        <end position="234"/>
    </location>
</feature>
<comment type="caution">
    <text evidence="3">The sequence shown here is derived from an EMBL/GenBank/DDBJ whole genome shotgun (WGS) entry which is preliminary data.</text>
</comment>
<feature type="domain" description="GmrSD restriction endonucleases C-terminal" evidence="2">
    <location>
        <begin position="430"/>
        <end position="557"/>
    </location>
</feature>
<evidence type="ECO:0000313" key="3">
    <source>
        <dbReference type="EMBL" id="MDR6270044.1"/>
    </source>
</evidence>
<dbReference type="Proteomes" id="UP001185069">
    <property type="component" value="Unassembled WGS sequence"/>
</dbReference>